<protein>
    <submittedName>
        <fullName evidence="1">Uncharacterized protein</fullName>
    </submittedName>
</protein>
<reference evidence="2" key="1">
    <citation type="submission" date="2020-08" db="EMBL/GenBank/DDBJ databases">
        <title>Lacibacter sp. S13-6-6 genome sequencing.</title>
        <authorList>
            <person name="Jin L."/>
        </authorList>
    </citation>
    <scope>NUCLEOTIDE SEQUENCE [LARGE SCALE GENOMIC DNA]</scope>
    <source>
        <strain evidence="2">S13-6-6</strain>
    </source>
</reference>
<proteinExistence type="predicted"/>
<accession>A0A7G5XF83</accession>
<dbReference type="Proteomes" id="UP000515344">
    <property type="component" value="Chromosome"/>
</dbReference>
<dbReference type="KEGG" id="lacs:H4075_19010"/>
<keyword evidence="2" id="KW-1185">Reference proteome</keyword>
<evidence type="ECO:0000313" key="2">
    <source>
        <dbReference type="Proteomes" id="UP000515344"/>
    </source>
</evidence>
<dbReference type="RefSeq" id="WP_182802398.1">
    <property type="nucleotide sequence ID" value="NZ_CP060007.1"/>
</dbReference>
<name>A0A7G5XF83_9BACT</name>
<evidence type="ECO:0000313" key="1">
    <source>
        <dbReference type="EMBL" id="QNA44136.1"/>
    </source>
</evidence>
<organism evidence="1 2">
    <name type="scientific">Lacibacter sediminis</name>
    <dbReference type="NCBI Taxonomy" id="2760713"/>
    <lineage>
        <taxon>Bacteria</taxon>
        <taxon>Pseudomonadati</taxon>
        <taxon>Bacteroidota</taxon>
        <taxon>Chitinophagia</taxon>
        <taxon>Chitinophagales</taxon>
        <taxon>Chitinophagaceae</taxon>
        <taxon>Lacibacter</taxon>
    </lineage>
</organism>
<dbReference type="AlphaFoldDB" id="A0A7G5XF83"/>
<sequence>MKRFYKYDGFIFLLLVSAMLLLIVASAGKQQQNPARHIKQQSMYDAHVENFFLLHA</sequence>
<dbReference type="EMBL" id="CP060007">
    <property type="protein sequence ID" value="QNA44136.1"/>
    <property type="molecule type" value="Genomic_DNA"/>
</dbReference>
<gene>
    <name evidence="1" type="ORF">H4075_19010</name>
</gene>